<evidence type="ECO:0000313" key="2">
    <source>
        <dbReference type="EMBL" id="ELT93401.1"/>
    </source>
</evidence>
<proteinExistence type="predicted"/>
<reference evidence="4" key="1">
    <citation type="submission" date="2012-12" db="EMBL/GenBank/DDBJ databases">
        <authorList>
            <person name="Hellsten U."/>
            <person name="Grimwood J."/>
            <person name="Chapman J.A."/>
            <person name="Shapiro H."/>
            <person name="Aerts A."/>
            <person name="Otillar R.P."/>
            <person name="Terry A.Y."/>
            <person name="Boore J.L."/>
            <person name="Simakov O."/>
            <person name="Marletaz F."/>
            <person name="Cho S.-J."/>
            <person name="Edsinger-Gonzales E."/>
            <person name="Havlak P."/>
            <person name="Kuo D.-H."/>
            <person name="Larsson T."/>
            <person name="Lv J."/>
            <person name="Arendt D."/>
            <person name="Savage R."/>
            <person name="Osoegawa K."/>
            <person name="de Jong P."/>
            <person name="Lindberg D.R."/>
            <person name="Seaver E.C."/>
            <person name="Weisblat D.A."/>
            <person name="Putnam N.H."/>
            <person name="Grigoriev I.V."/>
            <person name="Rokhsar D.S."/>
        </authorList>
    </citation>
    <scope>NUCLEOTIDE SEQUENCE</scope>
    <source>
        <strain evidence="4">I ESC-2004</strain>
    </source>
</reference>
<dbReference type="EMBL" id="KB309759">
    <property type="protein sequence ID" value="ELT93401.1"/>
    <property type="molecule type" value="Genomic_DNA"/>
</dbReference>
<protein>
    <recommendedName>
        <fullName evidence="1">Reverse transcriptase domain-containing protein</fullName>
    </recommendedName>
</protein>
<name>R7TPG9_CAPTE</name>
<reference evidence="2 4" key="2">
    <citation type="journal article" date="2013" name="Nature">
        <title>Insights into bilaterian evolution from three spiralian genomes.</title>
        <authorList>
            <person name="Simakov O."/>
            <person name="Marletaz F."/>
            <person name="Cho S.J."/>
            <person name="Edsinger-Gonzales E."/>
            <person name="Havlak P."/>
            <person name="Hellsten U."/>
            <person name="Kuo D.H."/>
            <person name="Larsson T."/>
            <person name="Lv J."/>
            <person name="Arendt D."/>
            <person name="Savage R."/>
            <person name="Osoegawa K."/>
            <person name="de Jong P."/>
            <person name="Grimwood J."/>
            <person name="Chapman J.A."/>
            <person name="Shapiro H."/>
            <person name="Aerts A."/>
            <person name="Otillar R.P."/>
            <person name="Terry A.Y."/>
            <person name="Boore J.L."/>
            <person name="Grigoriev I.V."/>
            <person name="Lindberg D.R."/>
            <person name="Seaver E.C."/>
            <person name="Weisblat D.A."/>
            <person name="Putnam N.H."/>
            <person name="Rokhsar D.S."/>
        </authorList>
    </citation>
    <scope>NUCLEOTIDE SEQUENCE</scope>
    <source>
        <strain evidence="2 4">I ESC-2004</strain>
    </source>
</reference>
<reference evidence="3" key="3">
    <citation type="submission" date="2015-06" db="UniProtKB">
        <authorList>
            <consortium name="EnsemblMetazoa"/>
        </authorList>
    </citation>
    <scope>IDENTIFICATION</scope>
</reference>
<dbReference type="InterPro" id="IPR000477">
    <property type="entry name" value="RT_dom"/>
</dbReference>
<keyword evidence="4" id="KW-1185">Reference proteome</keyword>
<accession>R7TPG9</accession>
<organism evidence="2">
    <name type="scientific">Capitella teleta</name>
    <name type="common">Polychaete worm</name>
    <dbReference type="NCBI Taxonomy" id="283909"/>
    <lineage>
        <taxon>Eukaryota</taxon>
        <taxon>Metazoa</taxon>
        <taxon>Spiralia</taxon>
        <taxon>Lophotrochozoa</taxon>
        <taxon>Annelida</taxon>
        <taxon>Polychaeta</taxon>
        <taxon>Sedentaria</taxon>
        <taxon>Scolecida</taxon>
        <taxon>Capitellidae</taxon>
        <taxon>Capitella</taxon>
    </lineage>
</organism>
<sequence>MQCYLLNRRQFVQIDDIQFDHLTITTGVPQGSILSPLLFTIYINDLSNSC</sequence>
<dbReference type="Proteomes" id="UP000014760">
    <property type="component" value="Unassembled WGS sequence"/>
</dbReference>
<dbReference type="EnsemblMetazoa" id="CapteT102040">
    <property type="protein sequence ID" value="CapteP102040"/>
    <property type="gene ID" value="CapteG102040"/>
</dbReference>
<gene>
    <name evidence="2" type="ORF">CAPTEDRAFT_102040</name>
</gene>
<dbReference type="AlphaFoldDB" id="R7TPG9"/>
<evidence type="ECO:0000259" key="1">
    <source>
        <dbReference type="PROSITE" id="PS50878"/>
    </source>
</evidence>
<dbReference type="EMBL" id="AMQN01029814">
    <property type="status" value="NOT_ANNOTATED_CDS"/>
    <property type="molecule type" value="Genomic_DNA"/>
</dbReference>
<feature type="domain" description="Reverse transcriptase" evidence="1">
    <location>
        <begin position="1"/>
        <end position="50"/>
    </location>
</feature>
<dbReference type="HOGENOM" id="CLU_214135_0_0_1"/>
<dbReference type="OrthoDB" id="10062389at2759"/>
<dbReference type="PROSITE" id="PS50878">
    <property type="entry name" value="RT_POL"/>
    <property type="match status" value="1"/>
</dbReference>
<evidence type="ECO:0000313" key="4">
    <source>
        <dbReference type="Proteomes" id="UP000014760"/>
    </source>
</evidence>
<evidence type="ECO:0000313" key="3">
    <source>
        <dbReference type="EnsemblMetazoa" id="CapteP102040"/>
    </source>
</evidence>